<gene>
    <name evidence="1" type="ORF">BW34_01339</name>
</gene>
<accession>A0A031FU31</accession>
<name>A0A031FU31_9MICO</name>
<dbReference type="Gene3D" id="3.30.530.20">
    <property type="match status" value="1"/>
</dbReference>
<dbReference type="OrthoDB" id="880456at2"/>
<reference evidence="1 2" key="1">
    <citation type="submission" date="2014-03" db="EMBL/GenBank/DDBJ databases">
        <title>Draft Genome Sequences of 13 Willow Endophytes.</title>
        <authorList>
            <person name="Gan H.Y."/>
            <person name="Gan H.M."/>
            <person name="Savka M.A."/>
            <person name="Hudson A.O."/>
        </authorList>
    </citation>
    <scope>NUCLEOTIDE SEQUENCE [LARGE SCALE GENOMIC DNA]</scope>
    <source>
        <strain evidence="1 2">RIT293</strain>
    </source>
</reference>
<proteinExistence type="predicted"/>
<comment type="caution">
    <text evidence="1">The sequence shown here is derived from an EMBL/GenBank/DDBJ whole genome shotgun (WGS) entry which is preliminary data.</text>
</comment>
<dbReference type="Proteomes" id="UP000024001">
    <property type="component" value="Unassembled WGS sequence"/>
</dbReference>
<dbReference type="AlphaFoldDB" id="A0A031FU31"/>
<evidence type="ECO:0000313" key="2">
    <source>
        <dbReference type="Proteomes" id="UP000024001"/>
    </source>
</evidence>
<keyword evidence="2" id="KW-1185">Reference proteome</keyword>
<sequence>MTWPARHLSRSIARPPREVIAFAGDPANLPTWAAGLSSGIRNEGGRWLAESPMGDIEVAFVGPVEAGVLDHDVTLPDGTVVHNPLRVLRNDAGSEVVFTLYRRDGVTESEFEADAAAIDADLVSLRAVMEG</sequence>
<dbReference type="eggNOG" id="COG5637">
    <property type="taxonomic scope" value="Bacteria"/>
</dbReference>
<dbReference type="PATRIC" id="fig|273677.3.peg.1320"/>
<organism evidence="1 2">
    <name type="scientific">Microbacterium oleivorans</name>
    <dbReference type="NCBI Taxonomy" id="273677"/>
    <lineage>
        <taxon>Bacteria</taxon>
        <taxon>Bacillati</taxon>
        <taxon>Actinomycetota</taxon>
        <taxon>Actinomycetes</taxon>
        <taxon>Micrococcales</taxon>
        <taxon>Microbacteriaceae</taxon>
        <taxon>Microbacterium</taxon>
    </lineage>
</organism>
<evidence type="ECO:0000313" key="1">
    <source>
        <dbReference type="EMBL" id="EZP28359.1"/>
    </source>
</evidence>
<protein>
    <submittedName>
        <fullName evidence="1">Polyketide cyclase / dehydrase and lipid transport</fullName>
    </submittedName>
</protein>
<dbReference type="RefSeq" id="WP_036310604.1">
    <property type="nucleotide sequence ID" value="NZ_JFYO01000004.1"/>
</dbReference>
<dbReference type="SUPFAM" id="SSF55961">
    <property type="entry name" value="Bet v1-like"/>
    <property type="match status" value="1"/>
</dbReference>
<dbReference type="EMBL" id="JFYO01000004">
    <property type="protein sequence ID" value="EZP28359.1"/>
    <property type="molecule type" value="Genomic_DNA"/>
</dbReference>
<dbReference type="InterPro" id="IPR023393">
    <property type="entry name" value="START-like_dom_sf"/>
</dbReference>